<dbReference type="NCBIfam" id="TIGR00157">
    <property type="entry name" value="ribosome small subunit-dependent GTPase A"/>
    <property type="match status" value="1"/>
</dbReference>
<comment type="cofactor">
    <cofactor evidence="1">
        <name>Zn(2+)</name>
        <dbReference type="ChEBI" id="CHEBI:29105"/>
    </cofactor>
    <text evidence="1">Binds 1 zinc ion per subunit.</text>
</comment>
<feature type="binding site" evidence="1">
    <location>
        <begin position="113"/>
        <end position="116"/>
    </location>
    <ligand>
        <name>GTP</name>
        <dbReference type="ChEBI" id="CHEBI:37565"/>
    </ligand>
</feature>
<feature type="binding site" evidence="1">
    <location>
        <position position="248"/>
    </location>
    <ligand>
        <name>Zn(2+)</name>
        <dbReference type="ChEBI" id="CHEBI:29105"/>
    </ligand>
</feature>
<dbReference type="CDD" id="cd01854">
    <property type="entry name" value="YjeQ_EngC"/>
    <property type="match status" value="1"/>
</dbReference>
<feature type="binding site" evidence="1">
    <location>
        <position position="253"/>
    </location>
    <ligand>
        <name>Zn(2+)</name>
        <dbReference type="ChEBI" id="CHEBI:29105"/>
    </ligand>
</feature>
<evidence type="ECO:0000259" key="2">
    <source>
        <dbReference type="PROSITE" id="PS50936"/>
    </source>
</evidence>
<dbReference type="Pfam" id="PF03193">
    <property type="entry name" value="RsgA_GTPase"/>
    <property type="match status" value="1"/>
</dbReference>
<reference evidence="3 4" key="1">
    <citation type="submission" date="2020-08" db="EMBL/GenBank/DDBJ databases">
        <title>Acidobacteriota in marine sediments use diverse sulfur dissimilation pathways.</title>
        <authorList>
            <person name="Wasmund K."/>
        </authorList>
    </citation>
    <scope>NUCLEOTIDE SEQUENCE [LARGE SCALE GENOMIC DNA]</scope>
    <source>
        <strain evidence="3">MAG AM4</strain>
    </source>
</reference>
<dbReference type="GO" id="GO:0003924">
    <property type="term" value="F:GTPase activity"/>
    <property type="evidence" value="ECO:0007669"/>
    <property type="project" value="UniProtKB-UniRule"/>
</dbReference>
<comment type="subunit">
    <text evidence="1">Monomer. Associates with 30S ribosomal subunit, binds 16S rRNA.</text>
</comment>
<keyword evidence="1" id="KW-0378">Hydrolase</keyword>
<comment type="subcellular location">
    <subcellularLocation>
        <location evidence="1">Cytoplasm</location>
    </subcellularLocation>
</comment>
<dbReference type="SUPFAM" id="SSF52540">
    <property type="entry name" value="P-loop containing nucleoside triphosphate hydrolases"/>
    <property type="match status" value="1"/>
</dbReference>
<dbReference type="PANTHER" id="PTHR32120">
    <property type="entry name" value="SMALL RIBOSOMAL SUBUNIT BIOGENESIS GTPASE RSGA"/>
    <property type="match status" value="1"/>
</dbReference>
<feature type="binding site" evidence="1">
    <location>
        <position position="255"/>
    </location>
    <ligand>
        <name>Zn(2+)</name>
        <dbReference type="ChEBI" id="CHEBI:29105"/>
    </ligand>
</feature>
<dbReference type="HAMAP" id="MF_01820">
    <property type="entry name" value="GTPase_RsgA"/>
    <property type="match status" value="1"/>
</dbReference>
<comment type="caution">
    <text evidence="3">The sequence shown here is derived from an EMBL/GenBank/DDBJ whole genome shotgun (WGS) entry which is preliminary data.</text>
</comment>
<comment type="similarity">
    <text evidence="1">Belongs to the TRAFAC class YlqF/YawG GTPase family. RsgA subfamily.</text>
</comment>
<proteinExistence type="inferred from homology"/>
<keyword evidence="1" id="KW-0547">Nucleotide-binding</keyword>
<dbReference type="GO" id="GO:0005525">
    <property type="term" value="F:GTP binding"/>
    <property type="evidence" value="ECO:0007669"/>
    <property type="project" value="UniProtKB-UniRule"/>
</dbReference>
<evidence type="ECO:0000256" key="1">
    <source>
        <dbReference type="HAMAP-Rule" id="MF_01820"/>
    </source>
</evidence>
<dbReference type="GO" id="GO:0019843">
    <property type="term" value="F:rRNA binding"/>
    <property type="evidence" value="ECO:0007669"/>
    <property type="project" value="UniProtKB-KW"/>
</dbReference>
<dbReference type="InterPro" id="IPR004881">
    <property type="entry name" value="Ribosome_biogen_GTPase_RsgA"/>
</dbReference>
<keyword evidence="1" id="KW-0694">RNA-binding</keyword>
<sequence>MHEHDAEGLIVAHYGIAVGVRTETGETVKVRVRRRSGHVVGDRVSVRDGDLKRHPRNSELRRLDNRGEIRLVASNLDVLGIVIAPVPLSPETFIDRAIVTARATGMQPFLVLNKADLAGSAELEAELRGRYGDLLTFFLVSAVDSSGMTPLVAFFAEGHRGAFVGTTGVGKSSIMNILCPDIDLAVGEINETTGLGRHTTTVATLHSLPGGGELIDTPGFRDFGLAEIDPAELGAWFPGFEAVVEEGCRFRNCLHRAEPGCALTAAVQSGTIPVSRRESYIRILDELEEHQARLPRRKD</sequence>
<dbReference type="GO" id="GO:0046872">
    <property type="term" value="F:metal ion binding"/>
    <property type="evidence" value="ECO:0007669"/>
    <property type="project" value="UniProtKB-KW"/>
</dbReference>
<dbReference type="AlphaFoldDB" id="A0A8J6Y9A8"/>
<feature type="binding site" evidence="1">
    <location>
        <position position="261"/>
    </location>
    <ligand>
        <name>Zn(2+)</name>
        <dbReference type="ChEBI" id="CHEBI:29105"/>
    </ligand>
</feature>
<keyword evidence="1" id="KW-0479">Metal-binding</keyword>
<protein>
    <recommendedName>
        <fullName evidence="1">Small ribosomal subunit biogenesis GTPase RsgA</fullName>
        <ecNumber evidence="1">3.6.1.-</ecNumber>
    </recommendedName>
</protein>
<dbReference type="Gene3D" id="1.10.40.50">
    <property type="entry name" value="Probable gtpase engc, domain 3"/>
    <property type="match status" value="1"/>
</dbReference>
<dbReference type="GO" id="GO:0005737">
    <property type="term" value="C:cytoplasm"/>
    <property type="evidence" value="ECO:0007669"/>
    <property type="project" value="UniProtKB-SubCell"/>
</dbReference>
<comment type="function">
    <text evidence="1">One of several proteins that assist in the late maturation steps of the functional core of the 30S ribosomal subunit. Helps release RbfA from mature subunits. May play a role in the assembly of ribosomal proteins into the subunit. Circularly permuted GTPase that catalyzes slow GTP hydrolysis, GTPase activity is stimulated by the 30S ribosomal subunit.</text>
</comment>
<dbReference type="PROSITE" id="PS50936">
    <property type="entry name" value="ENGC_GTPASE"/>
    <property type="match status" value="1"/>
</dbReference>
<dbReference type="GO" id="GO:0042274">
    <property type="term" value="P:ribosomal small subunit biogenesis"/>
    <property type="evidence" value="ECO:0007669"/>
    <property type="project" value="UniProtKB-UniRule"/>
</dbReference>
<evidence type="ECO:0000313" key="3">
    <source>
        <dbReference type="EMBL" id="MBD3868726.1"/>
    </source>
</evidence>
<feature type="domain" description="EngC GTPase" evidence="2">
    <location>
        <begin position="74"/>
        <end position="221"/>
    </location>
</feature>
<keyword evidence="1" id="KW-0342">GTP-binding</keyword>
<dbReference type="EMBL" id="JACXWD010000041">
    <property type="protein sequence ID" value="MBD3868726.1"/>
    <property type="molecule type" value="Genomic_DNA"/>
</dbReference>
<keyword evidence="1" id="KW-0690">Ribosome biogenesis</keyword>
<dbReference type="InterPro" id="IPR012340">
    <property type="entry name" value="NA-bd_OB-fold"/>
</dbReference>
<dbReference type="InterPro" id="IPR010914">
    <property type="entry name" value="RsgA_GTPase_dom"/>
</dbReference>
<gene>
    <name evidence="1 3" type="primary">rsgA</name>
    <name evidence="3" type="ORF">IFK94_11425</name>
</gene>
<dbReference type="Gene3D" id="2.40.50.140">
    <property type="entry name" value="Nucleic acid-binding proteins"/>
    <property type="match status" value="1"/>
</dbReference>
<organism evidence="3 4">
    <name type="scientific">Candidatus Polarisedimenticola svalbardensis</name>
    <dbReference type="NCBI Taxonomy" id="2886004"/>
    <lineage>
        <taxon>Bacteria</taxon>
        <taxon>Pseudomonadati</taxon>
        <taxon>Acidobacteriota</taxon>
        <taxon>Candidatus Polarisedimenticolia</taxon>
        <taxon>Candidatus Polarisedimenticolales</taxon>
        <taxon>Candidatus Polarisedimenticolaceae</taxon>
        <taxon>Candidatus Polarisedimenticola</taxon>
    </lineage>
</organism>
<dbReference type="EC" id="3.6.1.-" evidence="1"/>
<keyword evidence="1" id="KW-0963">Cytoplasm</keyword>
<evidence type="ECO:0000313" key="4">
    <source>
        <dbReference type="Proteomes" id="UP000648239"/>
    </source>
</evidence>
<name>A0A8J6Y9A8_9BACT</name>
<dbReference type="Proteomes" id="UP000648239">
    <property type="component" value="Unassembled WGS sequence"/>
</dbReference>
<accession>A0A8J6Y9A8</accession>
<feature type="binding site" evidence="1">
    <location>
        <begin position="165"/>
        <end position="173"/>
    </location>
    <ligand>
        <name>GTP</name>
        <dbReference type="ChEBI" id="CHEBI:37565"/>
    </ligand>
</feature>
<dbReference type="PANTHER" id="PTHR32120:SF11">
    <property type="entry name" value="SMALL RIBOSOMAL SUBUNIT BIOGENESIS GTPASE RSGA 1, MITOCHONDRIAL-RELATED"/>
    <property type="match status" value="1"/>
</dbReference>
<keyword evidence="1" id="KW-0862">Zinc</keyword>
<dbReference type="Gene3D" id="3.40.50.300">
    <property type="entry name" value="P-loop containing nucleotide triphosphate hydrolases"/>
    <property type="match status" value="1"/>
</dbReference>
<keyword evidence="1" id="KW-0699">rRNA-binding</keyword>
<dbReference type="InterPro" id="IPR027417">
    <property type="entry name" value="P-loop_NTPase"/>
</dbReference>